<protein>
    <submittedName>
        <fullName evidence="1">Uncharacterized protein</fullName>
    </submittedName>
</protein>
<dbReference type="RefSeq" id="WP_038086926.1">
    <property type="nucleotide sequence ID" value="NZ_JMIR01000010.1"/>
</dbReference>
<name>A0A074LUE9_9BACL</name>
<dbReference type="Proteomes" id="UP000027931">
    <property type="component" value="Unassembled WGS sequence"/>
</dbReference>
<accession>A0A074LUE9</accession>
<organism evidence="1 2">
    <name type="scientific">Tumebacillus flagellatus</name>
    <dbReference type="NCBI Taxonomy" id="1157490"/>
    <lineage>
        <taxon>Bacteria</taxon>
        <taxon>Bacillati</taxon>
        <taxon>Bacillota</taxon>
        <taxon>Bacilli</taxon>
        <taxon>Bacillales</taxon>
        <taxon>Alicyclobacillaceae</taxon>
        <taxon>Tumebacillus</taxon>
    </lineage>
</organism>
<evidence type="ECO:0000313" key="2">
    <source>
        <dbReference type="Proteomes" id="UP000027931"/>
    </source>
</evidence>
<comment type="caution">
    <text evidence="1">The sequence shown here is derived from an EMBL/GenBank/DDBJ whole genome shotgun (WGS) entry which is preliminary data.</text>
</comment>
<keyword evidence="2" id="KW-1185">Reference proteome</keyword>
<dbReference type="EMBL" id="JMIR01000010">
    <property type="protein sequence ID" value="KEO83558.1"/>
    <property type="molecule type" value="Genomic_DNA"/>
</dbReference>
<sequence>MLHCKQKLKREDDIYAKAIQYFKSTYEDARAYAEEHGVKQGRVAEKREALVETVRELAEIEAEFREALFVRD</sequence>
<evidence type="ECO:0000313" key="1">
    <source>
        <dbReference type="EMBL" id="KEO83558.1"/>
    </source>
</evidence>
<dbReference type="AlphaFoldDB" id="A0A074LUE9"/>
<reference evidence="1 2" key="1">
    <citation type="journal article" date="2013" name="Int. J. Syst. Evol. Microbiol.">
        <title>Tumebacillus flagellatus sp. nov., an alpha-amylase/pullulanase-producing bacterium isolated from cassava wastewater.</title>
        <authorList>
            <person name="Wang Q."/>
            <person name="Xie N."/>
            <person name="Qin Y."/>
            <person name="Shen N."/>
            <person name="Zhu J."/>
            <person name="Mi H."/>
            <person name="Huang R."/>
        </authorList>
    </citation>
    <scope>NUCLEOTIDE SEQUENCE [LARGE SCALE GENOMIC DNA]</scope>
    <source>
        <strain evidence="1 2">GST4</strain>
    </source>
</reference>
<dbReference type="STRING" id="1157490.EL26_09080"/>
<proteinExistence type="predicted"/>
<gene>
    <name evidence="1" type="ORF">EL26_09080</name>
</gene>